<name>A0A4C1TFR0_EUMVA</name>
<evidence type="ECO:0000313" key="1">
    <source>
        <dbReference type="EMBL" id="GBP12288.1"/>
    </source>
</evidence>
<reference evidence="1 2" key="1">
    <citation type="journal article" date="2019" name="Commun. Biol.">
        <title>The bagworm genome reveals a unique fibroin gene that provides high tensile strength.</title>
        <authorList>
            <person name="Kono N."/>
            <person name="Nakamura H."/>
            <person name="Ohtoshi R."/>
            <person name="Tomita M."/>
            <person name="Numata K."/>
            <person name="Arakawa K."/>
        </authorList>
    </citation>
    <scope>NUCLEOTIDE SEQUENCE [LARGE SCALE GENOMIC DNA]</scope>
</reference>
<keyword evidence="2" id="KW-1185">Reference proteome</keyword>
<proteinExistence type="predicted"/>
<protein>
    <submittedName>
        <fullName evidence="1">Uncharacterized protein</fullName>
    </submittedName>
</protein>
<evidence type="ECO:0000313" key="2">
    <source>
        <dbReference type="Proteomes" id="UP000299102"/>
    </source>
</evidence>
<organism evidence="1 2">
    <name type="scientific">Eumeta variegata</name>
    <name type="common">Bagworm moth</name>
    <name type="synonym">Eumeta japonica</name>
    <dbReference type="NCBI Taxonomy" id="151549"/>
    <lineage>
        <taxon>Eukaryota</taxon>
        <taxon>Metazoa</taxon>
        <taxon>Ecdysozoa</taxon>
        <taxon>Arthropoda</taxon>
        <taxon>Hexapoda</taxon>
        <taxon>Insecta</taxon>
        <taxon>Pterygota</taxon>
        <taxon>Neoptera</taxon>
        <taxon>Endopterygota</taxon>
        <taxon>Lepidoptera</taxon>
        <taxon>Glossata</taxon>
        <taxon>Ditrysia</taxon>
        <taxon>Tineoidea</taxon>
        <taxon>Psychidae</taxon>
        <taxon>Oiketicinae</taxon>
        <taxon>Eumeta</taxon>
    </lineage>
</organism>
<dbReference type="AlphaFoldDB" id="A0A4C1TFR0"/>
<gene>
    <name evidence="1" type="ORF">EVAR_75738_1</name>
</gene>
<comment type="caution">
    <text evidence="1">The sequence shown here is derived from an EMBL/GenBank/DDBJ whole genome shotgun (WGS) entry which is preliminary data.</text>
</comment>
<accession>A0A4C1TFR0</accession>
<sequence length="133" mass="15521">MIRNHVFHVVKRLPQFFSLCKRQTSHEIFDCWGDKEITRSEPPDSGHIFLGDRRRGLTFANHIVGGNMTEMKSTCKLMYAVRYSNEKKVQSGWKDFSRYARRTSEEPKGQSTRQMPEHHLVRYSNVASTISTV</sequence>
<dbReference type="Proteomes" id="UP000299102">
    <property type="component" value="Unassembled WGS sequence"/>
</dbReference>
<dbReference type="EMBL" id="BGZK01000051">
    <property type="protein sequence ID" value="GBP12288.1"/>
    <property type="molecule type" value="Genomic_DNA"/>
</dbReference>